<dbReference type="GO" id="GO:0046872">
    <property type="term" value="F:metal ion binding"/>
    <property type="evidence" value="ECO:0007669"/>
    <property type="project" value="UniProtKB-KW"/>
</dbReference>
<dbReference type="InterPro" id="IPR006558">
    <property type="entry name" value="LamG-like"/>
</dbReference>
<dbReference type="Pfam" id="PF16356">
    <property type="entry name" value="DUF4983"/>
    <property type="match status" value="1"/>
</dbReference>
<dbReference type="InterPro" id="IPR051360">
    <property type="entry name" value="Neuronal_Pentraxin_Related"/>
</dbReference>
<dbReference type="GO" id="GO:0005975">
    <property type="term" value="P:carbohydrate metabolic process"/>
    <property type="evidence" value="ECO:0007669"/>
    <property type="project" value="UniProtKB-ARBA"/>
</dbReference>
<evidence type="ECO:0000313" key="8">
    <source>
        <dbReference type="Proteomes" id="UP000184420"/>
    </source>
</evidence>
<dbReference type="PANTHER" id="PTHR19277">
    <property type="entry name" value="PENTRAXIN"/>
    <property type="match status" value="1"/>
</dbReference>
<dbReference type="Pfam" id="PF13385">
    <property type="entry name" value="Laminin_G_3"/>
    <property type="match status" value="2"/>
</dbReference>
<evidence type="ECO:0000256" key="2">
    <source>
        <dbReference type="ARBA" id="ARBA00022723"/>
    </source>
</evidence>
<keyword evidence="5" id="KW-1015">Disulfide bond</keyword>
<comment type="cofactor">
    <cofactor evidence="1">
        <name>Ca(2+)</name>
        <dbReference type="ChEBI" id="CHEBI:29108"/>
    </cofactor>
</comment>
<evidence type="ECO:0000256" key="5">
    <source>
        <dbReference type="ARBA" id="ARBA00023157"/>
    </source>
</evidence>
<dbReference type="Proteomes" id="UP000184420">
    <property type="component" value="Unassembled WGS sequence"/>
</dbReference>
<dbReference type="Gene3D" id="2.60.120.200">
    <property type="match status" value="2"/>
</dbReference>
<dbReference type="InterPro" id="IPR013320">
    <property type="entry name" value="ConA-like_dom_sf"/>
</dbReference>
<dbReference type="InterPro" id="IPR032309">
    <property type="entry name" value="DUF4983"/>
</dbReference>
<reference evidence="7 8" key="1">
    <citation type="submission" date="2016-11" db="EMBL/GenBank/DDBJ databases">
        <authorList>
            <person name="Jaros S."/>
            <person name="Januszkiewicz K."/>
            <person name="Wedrychowicz H."/>
        </authorList>
    </citation>
    <scope>NUCLEOTIDE SEQUENCE [LARGE SCALE GENOMIC DNA]</scope>
    <source>
        <strain evidence="7 8">DSM 27406</strain>
    </source>
</reference>
<dbReference type="EMBL" id="FRBL01000003">
    <property type="protein sequence ID" value="SHL49879.1"/>
    <property type="molecule type" value="Genomic_DNA"/>
</dbReference>
<gene>
    <name evidence="7" type="ORF">SAMN05444266_103524</name>
</gene>
<evidence type="ECO:0000259" key="6">
    <source>
        <dbReference type="SMART" id="SM00560"/>
    </source>
</evidence>
<protein>
    <submittedName>
        <fullName evidence="7">Por secretion system C-terminal sorting domain-containing protein</fullName>
    </submittedName>
</protein>
<dbReference type="NCBIfam" id="TIGR04183">
    <property type="entry name" value="Por_Secre_tail"/>
    <property type="match status" value="1"/>
</dbReference>
<evidence type="ECO:0000256" key="3">
    <source>
        <dbReference type="ARBA" id="ARBA00022729"/>
    </source>
</evidence>
<dbReference type="InterPro" id="IPR026444">
    <property type="entry name" value="Secre_tail"/>
</dbReference>
<name>A0A1M7B5G7_9BACT</name>
<sequence length="838" mass="89931">MKKIYLLSVGLLCAQLSMSQTRKVLLLGIDGCRHDAVVAANAPTLDSLIATSVYSFDALTETPTWSGVGWSAMLTGVWRNKTGVVDNSYSGSSYTVYKSFLERVENVTPARRTVSVVHWTPINTYVVNNIDSEVNVATDLDVKNSAVAELTNNNPDVLFVDFDDVDHAGHSYGFGPGVSQYISAIQTTDTYIKSILAALKSRPNYANEDWLVAVTTDHGGNMAGHGGSSFDERNIFSVFSNSNFTPAQISKQVVSFNMGGQYLSFDNGAYVQTAAAPYNFGTSTDFTIECRVKLTAGFTGDPAIIANKNWANGLNKGFILSAVSGNSWKVNIGDGSHRVDLNGNIIADGRWHHLAIVCKRNGNISMYEDGTLVSSKSMTTIGDISSSLPLAIGQDGTLSYGYHPNGNIAEVRIWNKALAESELITWMSQPVTSSHPSWSNLLTYFKGNEGSGSTWTNTKSSGSGTITGTPVWQGAAAQPAALNFAAAYAKPVNALSYQFDTGDFTMECKVKVANWSGDPAILADKNWASGINKGYVLALTSSGWKVNIGDGTNRVDLNGGSLGTNTWHHLAFTVSRSGNLITYLDGVQTGTTSMAAVKKSIASGLPFAIGQDGTLVYGYAFQGNISDVRIWNKVLTGTVINSWKNTAINTSHPDYASLVGYWPAHEGSGSTLLDGLGAGNNAAVTGTATWQSPAPDTTFTYGVFNNTPRQVDMAVSCLDFLGINIDTAWRLDGRSWIPPVSPLAASNAKPVTTTASMLTVAPNPVGKSMRVNVETKKEEAALLVLYNLQRQPVKVYRQQLRKGKQQLTLEVPQLPAGLYFLDLQTSGAHQATKVFIQQ</sequence>
<evidence type="ECO:0000313" key="7">
    <source>
        <dbReference type="EMBL" id="SHL49879.1"/>
    </source>
</evidence>
<dbReference type="OrthoDB" id="279982at2"/>
<evidence type="ECO:0000256" key="1">
    <source>
        <dbReference type="ARBA" id="ARBA00001913"/>
    </source>
</evidence>
<accession>A0A1M7B5G7</accession>
<dbReference type="PANTHER" id="PTHR19277:SF125">
    <property type="entry name" value="B6"/>
    <property type="match status" value="1"/>
</dbReference>
<dbReference type="GO" id="GO:0004553">
    <property type="term" value="F:hydrolase activity, hydrolyzing O-glycosyl compounds"/>
    <property type="evidence" value="ECO:0007669"/>
    <property type="project" value="UniProtKB-ARBA"/>
</dbReference>
<evidence type="ECO:0000256" key="4">
    <source>
        <dbReference type="ARBA" id="ARBA00022837"/>
    </source>
</evidence>
<dbReference type="SMART" id="SM00560">
    <property type="entry name" value="LamGL"/>
    <property type="match status" value="2"/>
</dbReference>
<proteinExistence type="predicted"/>
<dbReference type="AlphaFoldDB" id="A0A1M7B5G7"/>
<organism evidence="7 8">
    <name type="scientific">Chitinophaga jiangningensis</name>
    <dbReference type="NCBI Taxonomy" id="1419482"/>
    <lineage>
        <taxon>Bacteria</taxon>
        <taxon>Pseudomonadati</taxon>
        <taxon>Bacteroidota</taxon>
        <taxon>Chitinophagia</taxon>
        <taxon>Chitinophagales</taxon>
        <taxon>Chitinophagaceae</taxon>
        <taxon>Chitinophaga</taxon>
    </lineage>
</organism>
<dbReference type="SUPFAM" id="SSF49899">
    <property type="entry name" value="Concanavalin A-like lectins/glucanases"/>
    <property type="match status" value="2"/>
</dbReference>
<dbReference type="Gene3D" id="3.40.720.10">
    <property type="entry name" value="Alkaline Phosphatase, subunit A"/>
    <property type="match status" value="1"/>
</dbReference>
<keyword evidence="2" id="KW-0479">Metal-binding</keyword>
<dbReference type="SUPFAM" id="SSF53649">
    <property type="entry name" value="Alkaline phosphatase-like"/>
    <property type="match status" value="1"/>
</dbReference>
<keyword evidence="8" id="KW-1185">Reference proteome</keyword>
<dbReference type="Pfam" id="PF18962">
    <property type="entry name" value="Por_Secre_tail"/>
    <property type="match status" value="1"/>
</dbReference>
<dbReference type="InterPro" id="IPR002591">
    <property type="entry name" value="Phosphodiest/P_Trfase"/>
</dbReference>
<dbReference type="RefSeq" id="WP_073080373.1">
    <property type="nucleotide sequence ID" value="NZ_FRBL01000003.1"/>
</dbReference>
<keyword evidence="3" id="KW-0732">Signal</keyword>
<dbReference type="InterPro" id="IPR017850">
    <property type="entry name" value="Alkaline_phosphatase_core_sf"/>
</dbReference>
<feature type="domain" description="LamG-like jellyroll fold" evidence="6">
    <location>
        <begin position="502"/>
        <end position="638"/>
    </location>
</feature>
<feature type="domain" description="LamG-like jellyroll fold" evidence="6">
    <location>
        <begin position="284"/>
        <end position="421"/>
    </location>
</feature>
<dbReference type="STRING" id="1419482.SAMN05444266_103524"/>
<dbReference type="Pfam" id="PF01663">
    <property type="entry name" value="Phosphodiest"/>
    <property type="match status" value="1"/>
</dbReference>
<keyword evidence="4" id="KW-0106">Calcium</keyword>